<accession>A0A914VAU1</accession>
<evidence type="ECO:0000313" key="2">
    <source>
        <dbReference type="WBParaSite" id="PSAMB.scaffold16506size1317.g36938.t1"/>
    </source>
</evidence>
<dbReference type="WBParaSite" id="PSAMB.scaffold16506size1317.g36938.t1">
    <property type="protein sequence ID" value="PSAMB.scaffold16506size1317.g36938.t1"/>
    <property type="gene ID" value="PSAMB.scaffold16506size1317.g36938"/>
</dbReference>
<dbReference type="AlphaFoldDB" id="A0A914VAU1"/>
<keyword evidence="1" id="KW-1185">Reference proteome</keyword>
<sequence length="42" mass="4301">MQSSADALPDGLIAQDARHCGRAVLAVLHDYSSGDSGPAIAY</sequence>
<name>A0A914VAU1_9BILA</name>
<reference evidence="2" key="1">
    <citation type="submission" date="2022-11" db="UniProtKB">
        <authorList>
            <consortium name="WormBaseParasite"/>
        </authorList>
    </citation>
    <scope>IDENTIFICATION</scope>
</reference>
<protein>
    <submittedName>
        <fullName evidence="2">Uncharacterized protein</fullName>
    </submittedName>
</protein>
<organism evidence="1 2">
    <name type="scientific">Plectus sambesii</name>
    <dbReference type="NCBI Taxonomy" id="2011161"/>
    <lineage>
        <taxon>Eukaryota</taxon>
        <taxon>Metazoa</taxon>
        <taxon>Ecdysozoa</taxon>
        <taxon>Nematoda</taxon>
        <taxon>Chromadorea</taxon>
        <taxon>Plectida</taxon>
        <taxon>Plectina</taxon>
        <taxon>Plectoidea</taxon>
        <taxon>Plectidae</taxon>
        <taxon>Plectus</taxon>
    </lineage>
</organism>
<evidence type="ECO:0000313" key="1">
    <source>
        <dbReference type="Proteomes" id="UP000887566"/>
    </source>
</evidence>
<proteinExistence type="predicted"/>
<dbReference type="Proteomes" id="UP000887566">
    <property type="component" value="Unplaced"/>
</dbReference>